<dbReference type="RefSeq" id="WP_211041105.1">
    <property type="nucleotide sequence ID" value="NZ_JAELVF020000001.1"/>
</dbReference>
<name>A0A949JMV2_9ACTN</name>
<feature type="compositionally biased region" description="Low complexity" evidence="1">
    <location>
        <begin position="9"/>
        <end position="26"/>
    </location>
</feature>
<protein>
    <submittedName>
        <fullName evidence="2">Uncharacterized protein</fullName>
    </submittedName>
</protein>
<dbReference type="AlphaFoldDB" id="A0A949JMV2"/>
<evidence type="ECO:0000313" key="3">
    <source>
        <dbReference type="Proteomes" id="UP000694501"/>
    </source>
</evidence>
<comment type="caution">
    <text evidence="2">The sequence shown here is derived from an EMBL/GenBank/DDBJ whole genome shotgun (WGS) entry which is preliminary data.</text>
</comment>
<organism evidence="2 3">
    <name type="scientific">Streptomyces tardus</name>
    <dbReference type="NCBI Taxonomy" id="2780544"/>
    <lineage>
        <taxon>Bacteria</taxon>
        <taxon>Bacillati</taxon>
        <taxon>Actinomycetota</taxon>
        <taxon>Actinomycetes</taxon>
        <taxon>Kitasatosporales</taxon>
        <taxon>Streptomycetaceae</taxon>
        <taxon>Streptomyces</taxon>
    </lineage>
</organism>
<dbReference type="PROSITE" id="PS51318">
    <property type="entry name" value="TAT"/>
    <property type="match status" value="1"/>
</dbReference>
<dbReference type="InterPro" id="IPR006311">
    <property type="entry name" value="TAT_signal"/>
</dbReference>
<keyword evidence="3" id="KW-1185">Reference proteome</keyword>
<dbReference type="EMBL" id="JAELVF020000001">
    <property type="protein sequence ID" value="MBU7598021.1"/>
    <property type="molecule type" value="Genomic_DNA"/>
</dbReference>
<evidence type="ECO:0000313" key="2">
    <source>
        <dbReference type="EMBL" id="MBU7598021.1"/>
    </source>
</evidence>
<feature type="region of interest" description="Disordered" evidence="1">
    <location>
        <begin position="1"/>
        <end position="30"/>
    </location>
</feature>
<dbReference type="Proteomes" id="UP000694501">
    <property type="component" value="Unassembled WGS sequence"/>
</dbReference>
<evidence type="ECO:0000256" key="1">
    <source>
        <dbReference type="SAM" id="MobiDB-lite"/>
    </source>
</evidence>
<reference evidence="2" key="1">
    <citation type="submission" date="2021-06" db="EMBL/GenBank/DDBJ databases">
        <title>Sequencing of actinobacteria type strains.</title>
        <authorList>
            <person name="Nguyen G.-S."/>
            <person name="Wentzel A."/>
        </authorList>
    </citation>
    <scope>NUCLEOTIDE SEQUENCE</scope>
    <source>
        <strain evidence="2">P38-E01</strain>
    </source>
</reference>
<sequence length="234" mass="24396">MPAPRAHSPHQTSQPPTPLTQPLTPQRSARRSLFRAGAAVAAAGALVAAGTTAHAVQPPGVGGAAVAPTFLEADDLPPASTGWTAGEVGAGTGDPRFCLPEKLPQDGAHHRDFRTELETSAHQLVLRAEDTKAAEELADRLNAAIDKCASDFEQENPEATADYKDFGAIPVRGGGWVHGVTTDVPNSAKDVHLIGVGLNGDRVTVVGWGEYGSFDDAPSKAFHSTLEKAMVNLD</sequence>
<proteinExistence type="predicted"/>
<accession>A0A949JMV2</accession>
<gene>
    <name evidence="2" type="ORF">JGS22_010460</name>
</gene>